<evidence type="ECO:0000313" key="12">
    <source>
        <dbReference type="Proteomes" id="UP000252419"/>
    </source>
</evidence>
<dbReference type="GO" id="GO:0018741">
    <property type="term" value="F:linear primary-alkylsulfatase activity"/>
    <property type="evidence" value="ECO:0007669"/>
    <property type="project" value="UniProtKB-EC"/>
</dbReference>
<dbReference type="InterPro" id="IPR052195">
    <property type="entry name" value="Bact_Alkyl/Aryl-Sulfatase"/>
</dbReference>
<dbReference type="InterPro" id="IPR029228">
    <property type="entry name" value="Alkyl_sulf_dimr"/>
</dbReference>
<dbReference type="Proteomes" id="UP000252419">
    <property type="component" value="Unassembled WGS sequence"/>
</dbReference>
<evidence type="ECO:0000256" key="5">
    <source>
        <dbReference type="ARBA" id="ARBA00033751"/>
    </source>
</evidence>
<dbReference type="InterPro" id="IPR036866">
    <property type="entry name" value="RibonucZ/Hydroxyglut_hydro"/>
</dbReference>
<evidence type="ECO:0000313" key="11">
    <source>
        <dbReference type="EMBL" id="RCK06030.1"/>
    </source>
</evidence>
<dbReference type="Gene3D" id="3.60.15.30">
    <property type="entry name" value="Metallo-beta-lactamase domain"/>
    <property type="match status" value="1"/>
</dbReference>
<proteinExistence type="inferred from homology"/>
<dbReference type="GO" id="GO:0046983">
    <property type="term" value="F:protein dimerization activity"/>
    <property type="evidence" value="ECO:0007669"/>
    <property type="project" value="InterPro"/>
</dbReference>
<protein>
    <recommendedName>
        <fullName evidence="7">Linear primary-alkylsulfatase</fullName>
        <ecNumber evidence="6">3.1.6.21</ecNumber>
    </recommendedName>
    <alternativeName>
        <fullName evidence="8">Type III linear primary-alkylsulfatase</fullName>
    </alternativeName>
</protein>
<evidence type="ECO:0000256" key="4">
    <source>
        <dbReference type="ARBA" id="ARBA00022833"/>
    </source>
</evidence>
<dbReference type="Pfam" id="PF00753">
    <property type="entry name" value="Lactamase_B"/>
    <property type="match status" value="1"/>
</dbReference>
<evidence type="ECO:0000256" key="9">
    <source>
        <dbReference type="SAM" id="SignalP"/>
    </source>
</evidence>
<dbReference type="InterPro" id="IPR036527">
    <property type="entry name" value="SCP2_sterol-bd_dom_sf"/>
</dbReference>
<dbReference type="FunFam" id="3.60.15.30:FF:000001">
    <property type="entry name" value="Alkyl/aryl-sulfatase BDS1"/>
    <property type="match status" value="1"/>
</dbReference>
<name>A0A367UDH8_9PROT</name>
<keyword evidence="9" id="KW-0732">Signal</keyword>
<dbReference type="GO" id="GO:0046872">
    <property type="term" value="F:metal ion binding"/>
    <property type="evidence" value="ECO:0007669"/>
    <property type="project" value="UniProtKB-KW"/>
</dbReference>
<dbReference type="Gene3D" id="3.30.1050.10">
    <property type="entry name" value="SCP2 sterol-binding domain"/>
    <property type="match status" value="1"/>
</dbReference>
<dbReference type="Gene3D" id="1.25.40.880">
    <property type="entry name" value="Alkyl sulfatase, dimerisation domain"/>
    <property type="match status" value="1"/>
</dbReference>
<dbReference type="PANTHER" id="PTHR43223:SF1">
    <property type="entry name" value="ALKYL_ARYL-SULFATASE BDS1"/>
    <property type="match status" value="1"/>
</dbReference>
<accession>A0A367UDH8</accession>
<evidence type="ECO:0000259" key="10">
    <source>
        <dbReference type="SMART" id="SM00849"/>
    </source>
</evidence>
<sequence>MRKYIGRITSGLLTGIFLSFAMTGTASAADPKPATETTKAANAAVLDQLPFDNMDDFEDAARGFIAPLPNNGVITGKDGTPIWDLSAYQFAKDKEAPATVNPSLWRQLQLMLQGGLFEVTPKIYQVRSADLSVITFIEGDEGITIVDPLISAETAKLSLDLYRQHRGNKPVVGVIYTHSHVDHFGGIRGVVDEADVKAGKVHIIAPEGFTEEAISENVFAGNAMSRRATYMYGNLLEKGPQAGLGTGLGLGTSSGEVTLIEPTDIIMKTGQTFELDGLTYQFLMAPGSEAPSEMHFYIKELKALCTAENATHTLHNLYTLRGAKVRNARAWAGYLQQTLEIWGGEAEVLFAPHHWPVWGKEDIVERLKKQRDIMKYLNDQTLRLANMGYNMEEAAEMIKIPDELATYWAARGYYGSVKHDIKAVWNFYLGYFDGNPSRLDALPPADAGPKFVEYMGGADAVIEKAKADFDEGNYRWVAQVLDKVVMAEPDNQDAKNLLADALEQMGYQAESGPWRNFYLSGAKELRDGIVEAAAPDTASPDVIKSMPLTMFLDFLAVHVNGDRAAGKQIFMNFAMTDTKESYGVALENGVLNYYTSTFDNANVSLSVARSDFNDVMLGQTTLKDQVDSGKASLEGDAAAFDEFRSTLDTFEFWWPIVTPKEAM</sequence>
<dbReference type="FunFam" id="1.25.40.880:FF:000001">
    <property type="entry name" value="SDS hydrolase SdsA1"/>
    <property type="match status" value="1"/>
</dbReference>
<feature type="chain" id="PRO_5016901554" description="Linear primary-alkylsulfatase" evidence="9">
    <location>
        <begin position="29"/>
        <end position="663"/>
    </location>
</feature>
<keyword evidence="3" id="KW-0378">Hydrolase</keyword>
<dbReference type="PANTHER" id="PTHR43223">
    <property type="entry name" value="ALKYL/ARYL-SULFATASE"/>
    <property type="match status" value="1"/>
</dbReference>
<dbReference type="InterPro" id="IPR038536">
    <property type="entry name" value="Alkyl/aryl-sulf_dimr_sf"/>
</dbReference>
<keyword evidence="4" id="KW-0862">Zinc</keyword>
<reference evidence="11 12" key="1">
    <citation type="submission" date="2014-07" db="EMBL/GenBank/DDBJ databases">
        <title>Draft genome sequence of Thalassospira xianhensis P-4 (MCCC 1A02616).</title>
        <authorList>
            <person name="Lai Q."/>
            <person name="Shao Z."/>
        </authorList>
    </citation>
    <scope>NUCLEOTIDE SEQUENCE [LARGE SCALE GENOMIC DNA]</scope>
    <source>
        <strain evidence="11 12">MCCC 1A02616</strain>
    </source>
</reference>
<dbReference type="SUPFAM" id="SSF56281">
    <property type="entry name" value="Metallo-hydrolase/oxidoreductase"/>
    <property type="match status" value="1"/>
</dbReference>
<evidence type="ECO:0000256" key="2">
    <source>
        <dbReference type="ARBA" id="ARBA00022723"/>
    </source>
</evidence>
<dbReference type="InterPro" id="IPR044097">
    <property type="entry name" value="Bds1/SdsA1_MBL-fold"/>
</dbReference>
<comment type="similarity">
    <text evidence="5">Belongs to the metallo-beta-lactamase superfamily. Type III sulfatase family.</text>
</comment>
<feature type="signal peptide" evidence="9">
    <location>
        <begin position="1"/>
        <end position="28"/>
    </location>
</feature>
<evidence type="ECO:0000256" key="7">
    <source>
        <dbReference type="ARBA" id="ARBA00068034"/>
    </source>
</evidence>
<dbReference type="EC" id="3.1.6.21" evidence="6"/>
<dbReference type="AlphaFoldDB" id="A0A367UDH8"/>
<feature type="domain" description="Metallo-beta-lactamase" evidence="10">
    <location>
        <begin position="131"/>
        <end position="353"/>
    </location>
</feature>
<evidence type="ECO:0000256" key="8">
    <source>
        <dbReference type="ARBA" id="ARBA00075789"/>
    </source>
</evidence>
<keyword evidence="2" id="KW-0479">Metal-binding</keyword>
<comment type="caution">
    <text evidence="11">The sequence shown here is derived from an EMBL/GenBank/DDBJ whole genome shotgun (WGS) entry which is preliminary data.</text>
</comment>
<dbReference type="GO" id="GO:0018909">
    <property type="term" value="P:dodecyl sulfate metabolic process"/>
    <property type="evidence" value="ECO:0007669"/>
    <property type="project" value="InterPro"/>
</dbReference>
<dbReference type="InterPro" id="IPR001279">
    <property type="entry name" value="Metallo-B-lactamas"/>
</dbReference>
<evidence type="ECO:0000256" key="1">
    <source>
        <dbReference type="ARBA" id="ARBA00001947"/>
    </source>
</evidence>
<dbReference type="EMBL" id="JPWA01000010">
    <property type="protein sequence ID" value="RCK06030.1"/>
    <property type="molecule type" value="Genomic_DNA"/>
</dbReference>
<dbReference type="RefSeq" id="WP_114121748.1">
    <property type="nucleotide sequence ID" value="NZ_JPWA01000010.1"/>
</dbReference>
<gene>
    <name evidence="11" type="ORF">TH5_10295</name>
</gene>
<dbReference type="CDD" id="cd07710">
    <property type="entry name" value="arylsulfatase_Sdsa1-like_MBL-fold"/>
    <property type="match status" value="1"/>
</dbReference>
<organism evidence="11 12">
    <name type="scientific">Thalassospira xianhensis MCCC 1A02616</name>
    <dbReference type="NCBI Taxonomy" id="1177929"/>
    <lineage>
        <taxon>Bacteria</taxon>
        <taxon>Pseudomonadati</taxon>
        <taxon>Pseudomonadota</taxon>
        <taxon>Alphaproteobacteria</taxon>
        <taxon>Rhodospirillales</taxon>
        <taxon>Thalassospiraceae</taxon>
        <taxon>Thalassospira</taxon>
    </lineage>
</organism>
<dbReference type="Pfam" id="PF14863">
    <property type="entry name" value="Alkyl_sulf_dimr"/>
    <property type="match status" value="1"/>
</dbReference>
<dbReference type="SUPFAM" id="SSF55718">
    <property type="entry name" value="SCP-like"/>
    <property type="match status" value="1"/>
</dbReference>
<dbReference type="GO" id="GO:0030288">
    <property type="term" value="C:outer membrane-bounded periplasmic space"/>
    <property type="evidence" value="ECO:0007669"/>
    <property type="project" value="TreeGrafter"/>
</dbReference>
<evidence type="ECO:0000256" key="6">
    <source>
        <dbReference type="ARBA" id="ARBA00066568"/>
    </source>
</evidence>
<evidence type="ECO:0000256" key="3">
    <source>
        <dbReference type="ARBA" id="ARBA00022801"/>
    </source>
</evidence>
<keyword evidence="12" id="KW-1185">Reference proteome</keyword>
<dbReference type="SMART" id="SM00849">
    <property type="entry name" value="Lactamase_B"/>
    <property type="match status" value="1"/>
</dbReference>
<dbReference type="Pfam" id="PF14864">
    <property type="entry name" value="Alkyl_sulf_C"/>
    <property type="match status" value="1"/>
</dbReference>
<dbReference type="InterPro" id="IPR029229">
    <property type="entry name" value="Alkyl_sulf_C"/>
</dbReference>
<comment type="cofactor">
    <cofactor evidence="1">
        <name>Zn(2+)</name>
        <dbReference type="ChEBI" id="CHEBI:29105"/>
    </cofactor>
</comment>